<reference evidence="6" key="1">
    <citation type="journal article" date="2020" name="Stud. Mycol.">
        <title>101 Dothideomycetes genomes: a test case for predicting lifestyles and emergence of pathogens.</title>
        <authorList>
            <person name="Haridas S."/>
            <person name="Albert R."/>
            <person name="Binder M."/>
            <person name="Bloem J."/>
            <person name="Labutti K."/>
            <person name="Salamov A."/>
            <person name="Andreopoulos B."/>
            <person name="Baker S."/>
            <person name="Barry K."/>
            <person name="Bills G."/>
            <person name="Bluhm B."/>
            <person name="Cannon C."/>
            <person name="Castanera R."/>
            <person name="Culley D."/>
            <person name="Daum C."/>
            <person name="Ezra D."/>
            <person name="Gonzalez J."/>
            <person name="Henrissat B."/>
            <person name="Kuo A."/>
            <person name="Liang C."/>
            <person name="Lipzen A."/>
            <person name="Lutzoni F."/>
            <person name="Magnuson J."/>
            <person name="Mondo S."/>
            <person name="Nolan M."/>
            <person name="Ohm R."/>
            <person name="Pangilinan J."/>
            <person name="Park H.-J."/>
            <person name="Ramirez L."/>
            <person name="Alfaro M."/>
            <person name="Sun H."/>
            <person name="Tritt A."/>
            <person name="Yoshinaga Y."/>
            <person name="Zwiers L.-H."/>
            <person name="Turgeon B."/>
            <person name="Goodwin S."/>
            <person name="Spatafora J."/>
            <person name="Crous P."/>
            <person name="Grigoriev I."/>
        </authorList>
    </citation>
    <scope>NUCLEOTIDE SEQUENCE</scope>
    <source>
        <strain evidence="6">CBS 122367</strain>
    </source>
</reference>
<proteinExistence type="inferred from homology"/>
<evidence type="ECO:0000256" key="3">
    <source>
        <dbReference type="ARBA" id="ARBA00023136"/>
    </source>
</evidence>
<dbReference type="Proteomes" id="UP000799291">
    <property type="component" value="Unassembled WGS sequence"/>
</dbReference>
<comment type="subcellular location">
    <subcellularLocation>
        <location evidence="4">Membrane</location>
        <topology evidence="4">Multi-pass membrane protein</topology>
    </subcellularLocation>
</comment>
<evidence type="ECO:0000313" key="7">
    <source>
        <dbReference type="Proteomes" id="UP000799291"/>
    </source>
</evidence>
<keyword evidence="1" id="KW-0812">Transmembrane</keyword>
<evidence type="ECO:0000256" key="5">
    <source>
        <dbReference type="SAM" id="MobiDB-lite"/>
    </source>
</evidence>
<feature type="compositionally biased region" description="Pro residues" evidence="5">
    <location>
        <begin position="20"/>
        <end position="30"/>
    </location>
</feature>
<evidence type="ECO:0000256" key="1">
    <source>
        <dbReference type="ARBA" id="ARBA00022692"/>
    </source>
</evidence>
<feature type="region of interest" description="Disordered" evidence="5">
    <location>
        <begin position="14"/>
        <end position="39"/>
    </location>
</feature>
<protein>
    <recommendedName>
        <fullName evidence="4">Altered inheritance of mitochondria protein 11</fullName>
    </recommendedName>
</protein>
<organism evidence="6 7">
    <name type="scientific">Lentithecium fluviatile CBS 122367</name>
    <dbReference type="NCBI Taxonomy" id="1168545"/>
    <lineage>
        <taxon>Eukaryota</taxon>
        <taxon>Fungi</taxon>
        <taxon>Dikarya</taxon>
        <taxon>Ascomycota</taxon>
        <taxon>Pezizomycotina</taxon>
        <taxon>Dothideomycetes</taxon>
        <taxon>Pleosporomycetidae</taxon>
        <taxon>Pleosporales</taxon>
        <taxon>Massarineae</taxon>
        <taxon>Lentitheciaceae</taxon>
        <taxon>Lentithecium</taxon>
    </lineage>
</organism>
<dbReference type="AlphaFoldDB" id="A0A6G1JMN6"/>
<dbReference type="PANTHER" id="PTHR39136">
    <property type="entry name" value="ALTERED INHERITANCE OF MITOCHONDRIA PROTEIN 11"/>
    <property type="match status" value="1"/>
</dbReference>
<dbReference type="GO" id="GO:0005739">
    <property type="term" value="C:mitochondrion"/>
    <property type="evidence" value="ECO:0007669"/>
    <property type="project" value="TreeGrafter"/>
</dbReference>
<keyword evidence="3" id="KW-0472">Membrane</keyword>
<evidence type="ECO:0000256" key="2">
    <source>
        <dbReference type="ARBA" id="ARBA00022989"/>
    </source>
</evidence>
<sequence>MEALQKLPIIRMMSRSPASPVNPPPRPPPETAYESTPVTSPRSLRQLSILALGATCFLASTAITRRAVYRRHLRVKPKFWEPNTNPHEHFSPFHDAIQALNLASMNIFSLAITGVGGTMWAFDISGLKEAQVALRGRLNYETIYRGGEAVPESLGDLLKASREIAEKEEDENGKPETPR</sequence>
<dbReference type="InterPro" id="IPR038814">
    <property type="entry name" value="AIM11"/>
</dbReference>
<evidence type="ECO:0000256" key="4">
    <source>
        <dbReference type="RuleBase" id="RU367098"/>
    </source>
</evidence>
<evidence type="ECO:0000313" key="6">
    <source>
        <dbReference type="EMBL" id="KAF2691832.1"/>
    </source>
</evidence>
<dbReference type="OrthoDB" id="3558022at2759"/>
<gene>
    <name evidence="4" type="primary">AIM11</name>
    <name evidence="6" type="ORF">K458DRAFT_411533</name>
</gene>
<dbReference type="GO" id="GO:0016020">
    <property type="term" value="C:membrane"/>
    <property type="evidence" value="ECO:0007669"/>
    <property type="project" value="UniProtKB-SubCell"/>
</dbReference>
<comment type="similarity">
    <text evidence="4">Belongs to the AIM11 family.</text>
</comment>
<feature type="region of interest" description="Disordered" evidence="5">
    <location>
        <begin position="160"/>
        <end position="179"/>
    </location>
</feature>
<dbReference type="EMBL" id="MU005569">
    <property type="protein sequence ID" value="KAF2691832.1"/>
    <property type="molecule type" value="Genomic_DNA"/>
</dbReference>
<accession>A0A6G1JMN6</accession>
<name>A0A6G1JMN6_9PLEO</name>
<dbReference type="PANTHER" id="PTHR39136:SF1">
    <property type="entry name" value="ALTERED INHERITANCE OF MITOCHONDRIA PROTEIN 11"/>
    <property type="match status" value="1"/>
</dbReference>
<keyword evidence="7" id="KW-1185">Reference proteome</keyword>
<keyword evidence="2" id="KW-1133">Transmembrane helix</keyword>